<evidence type="ECO:0000313" key="3">
    <source>
        <dbReference type="Proteomes" id="UP001523565"/>
    </source>
</evidence>
<protein>
    <submittedName>
        <fullName evidence="2">Uncharacterized protein</fullName>
    </submittedName>
</protein>
<keyword evidence="1" id="KW-1133">Transmembrane helix</keyword>
<keyword evidence="1" id="KW-0812">Transmembrane</keyword>
<gene>
    <name evidence="2" type="ORF">NK118_04100</name>
</gene>
<evidence type="ECO:0000313" key="2">
    <source>
        <dbReference type="EMBL" id="MCP1109431.1"/>
    </source>
</evidence>
<dbReference type="Proteomes" id="UP001523565">
    <property type="component" value="Unassembled WGS sequence"/>
</dbReference>
<sequence length="92" mass="10156">MKNKAIIISLSGIALNIVVWCIYLFVNSGEMNMMVLLLTVPFGIVGAISGGFVERAFPKIMLMLVNILFTLSIVYPFIMWALMGPSILQNAM</sequence>
<name>A0ABT1EFZ9_9FIRM</name>
<evidence type="ECO:0000256" key="1">
    <source>
        <dbReference type="SAM" id="Phobius"/>
    </source>
</evidence>
<dbReference type="EMBL" id="JAMZFV010000003">
    <property type="protein sequence ID" value="MCP1109431.1"/>
    <property type="molecule type" value="Genomic_DNA"/>
</dbReference>
<organism evidence="2 3">
    <name type="scientific">Ohessyouella blattaphilus</name>
    <dbReference type="NCBI Taxonomy" id="2949333"/>
    <lineage>
        <taxon>Bacteria</taxon>
        <taxon>Bacillati</taxon>
        <taxon>Bacillota</taxon>
        <taxon>Clostridia</taxon>
        <taxon>Lachnospirales</taxon>
        <taxon>Lachnospiraceae</taxon>
        <taxon>Ohessyouella</taxon>
    </lineage>
</organism>
<reference evidence="2 3" key="1">
    <citation type="journal article" date="2022" name="Genome Biol. Evol.">
        <title>Host diet, physiology and behaviors set the stage for Lachnospiraceae cladogenesis.</title>
        <authorList>
            <person name="Vera-Ponce De Leon A."/>
            <person name="Schneider M."/>
            <person name="Jahnes B.C."/>
            <person name="Sadowski V."/>
            <person name="Camuy-Velez L.A."/>
            <person name="Duan J."/>
            <person name="Sabree Z.L."/>
        </authorList>
    </citation>
    <scope>NUCLEOTIDE SEQUENCE [LARGE SCALE GENOMIC DNA]</scope>
    <source>
        <strain evidence="2 3">PAL227</strain>
    </source>
</reference>
<proteinExistence type="predicted"/>
<keyword evidence="3" id="KW-1185">Reference proteome</keyword>
<feature type="transmembrane region" description="Helical" evidence="1">
    <location>
        <begin position="32"/>
        <end position="53"/>
    </location>
</feature>
<comment type="caution">
    <text evidence="2">The sequence shown here is derived from an EMBL/GenBank/DDBJ whole genome shotgun (WGS) entry which is preliminary data.</text>
</comment>
<dbReference type="RefSeq" id="WP_262068340.1">
    <property type="nucleotide sequence ID" value="NZ_JAMXOC010000003.1"/>
</dbReference>
<accession>A0ABT1EFZ9</accession>
<feature type="transmembrane region" description="Helical" evidence="1">
    <location>
        <begin position="7"/>
        <end position="26"/>
    </location>
</feature>
<keyword evidence="1" id="KW-0472">Membrane</keyword>
<feature type="transmembrane region" description="Helical" evidence="1">
    <location>
        <begin position="60"/>
        <end position="83"/>
    </location>
</feature>